<proteinExistence type="predicted"/>
<evidence type="ECO:0000313" key="2">
    <source>
        <dbReference type="Proteomes" id="UP000236321"/>
    </source>
</evidence>
<dbReference type="InterPro" id="IPR027417">
    <property type="entry name" value="P-loop_NTPase"/>
</dbReference>
<evidence type="ECO:0008006" key="3">
    <source>
        <dbReference type="Google" id="ProtNLM"/>
    </source>
</evidence>
<protein>
    <recommendedName>
        <fullName evidence="3">Orc1-like AAA ATPase domain-containing protein</fullName>
    </recommendedName>
</protein>
<dbReference type="SUPFAM" id="SSF52540">
    <property type="entry name" value="P-loop containing nucleoside triphosphate hydrolases"/>
    <property type="match status" value="1"/>
</dbReference>
<dbReference type="AlphaFoldDB" id="A0A2H6BUF8"/>
<reference evidence="2" key="1">
    <citation type="submission" date="2017-12" db="EMBL/GenBank/DDBJ databases">
        <title>Improved Draft Genome Sequence of Microcystis aeruginosa NIES-298, a Microcystin-Producing Cyanobacterium from Lake Kasumigaura, Japan.</title>
        <authorList>
            <person name="Yamaguchi H."/>
            <person name="Suzuki S."/>
            <person name="Kawachi M."/>
        </authorList>
    </citation>
    <scope>NUCLEOTIDE SEQUENCE [LARGE SCALE GENOMIC DNA]</scope>
    <source>
        <strain evidence="2">NIES-298</strain>
    </source>
</reference>
<accession>A0A2H6BUF8</accession>
<dbReference type="RefSeq" id="WP_103112652.1">
    <property type="nucleotide sequence ID" value="NZ_BEIU01000008.1"/>
</dbReference>
<gene>
    <name evidence="1" type="ORF">BGM30_29140</name>
</gene>
<evidence type="ECO:0000313" key="1">
    <source>
        <dbReference type="EMBL" id="GBD53821.1"/>
    </source>
</evidence>
<dbReference type="EMBL" id="BEYQ01000009">
    <property type="protein sequence ID" value="GBD53821.1"/>
    <property type="molecule type" value="Genomic_DNA"/>
</dbReference>
<dbReference type="Gene3D" id="3.40.50.300">
    <property type="entry name" value="P-loop containing nucleotide triphosphate hydrolases"/>
    <property type="match status" value="1"/>
</dbReference>
<dbReference type="Proteomes" id="UP000236321">
    <property type="component" value="Unassembled WGS sequence"/>
</dbReference>
<organism evidence="1 2">
    <name type="scientific">Microcystis aeruginosa NIES-298</name>
    <dbReference type="NCBI Taxonomy" id="449468"/>
    <lineage>
        <taxon>Bacteria</taxon>
        <taxon>Bacillati</taxon>
        <taxon>Cyanobacteriota</taxon>
        <taxon>Cyanophyceae</taxon>
        <taxon>Oscillatoriophycideae</taxon>
        <taxon>Chroococcales</taxon>
        <taxon>Microcystaceae</taxon>
        <taxon>Microcystis</taxon>
    </lineage>
</organism>
<sequence>MTMTKTNLAKNLKEAYRVCNLDPLRGEAMKRYYVDLSKVRNTKAIGQVDTILEFQEPEKFTTILFTGHRGCGKSTELRRIQERWQEKYFIVYLEADREIDIEDARYIDLYLVLIKQIEYELRQRGIKFDDELLSNFEAWFKDITEETEETVEKSVSMSGTLDVSSSPFPIPFVAKLLVKLLAQIKGSDKRKKTIRQTLEQDISRLQADVNFLLDDGFRKLQQKFPQYQGFLVIFDNLDRVTPEVGDHLFFDYAAQLQALGCNIIYTVPISTIYSAKKVNNFFDNSNIVPMINIYNLQRNKPDLDYQEEALKAVAKLIEVRVNVQDIFANYDDLLSLAKASGGHVRQLMQMMRTAITSANAKGGSKIDSEDVQTAIKQVQFDFERVIPDEHYTHLVNVYLNKEINNNQIGQLMLFNTSALEYNGNDRWNYINPVVESIQAFKKVLENVRN</sequence>
<name>A0A2H6BUF8_MICAE</name>
<comment type="caution">
    <text evidence="1">The sequence shown here is derived from an EMBL/GenBank/DDBJ whole genome shotgun (WGS) entry which is preliminary data.</text>
</comment>